<dbReference type="GO" id="GO:0006310">
    <property type="term" value="P:DNA recombination"/>
    <property type="evidence" value="ECO:0007669"/>
    <property type="project" value="UniProtKB-KW"/>
</dbReference>
<comment type="similarity">
    <text evidence="1">Belongs to the 'phage' integrase family.</text>
</comment>
<dbReference type="Proteomes" id="UP000436822">
    <property type="component" value="Unassembled WGS sequence"/>
</dbReference>
<evidence type="ECO:0000256" key="2">
    <source>
        <dbReference type="ARBA" id="ARBA00022908"/>
    </source>
</evidence>
<dbReference type="EMBL" id="BLJE01000009">
    <property type="protein sequence ID" value="GFE67245.1"/>
    <property type="molecule type" value="Genomic_DNA"/>
</dbReference>
<dbReference type="Gene3D" id="1.10.150.130">
    <property type="match status" value="1"/>
</dbReference>
<proteinExistence type="inferred from homology"/>
<dbReference type="OrthoDB" id="9801717at2"/>
<evidence type="ECO:0000256" key="3">
    <source>
        <dbReference type="ARBA" id="ARBA00023125"/>
    </source>
</evidence>
<keyword evidence="4" id="KW-0233">DNA recombination</keyword>
<feature type="domain" description="Tyr recombinase" evidence="6">
    <location>
        <begin position="107"/>
        <end position="302"/>
    </location>
</feature>
<dbReference type="AlphaFoldDB" id="A0A6N6JMB6"/>
<dbReference type="InterPro" id="IPR004107">
    <property type="entry name" value="Integrase_SAM-like_N"/>
</dbReference>
<name>A0A6N6JMB6_9RHOB</name>
<keyword evidence="2" id="KW-0229">DNA integration</keyword>
<dbReference type="Pfam" id="PF00589">
    <property type="entry name" value="Phage_integrase"/>
    <property type="match status" value="1"/>
</dbReference>
<evidence type="ECO:0000256" key="1">
    <source>
        <dbReference type="ARBA" id="ARBA00008857"/>
    </source>
</evidence>
<dbReference type="PROSITE" id="PS51898">
    <property type="entry name" value="TYR_RECOMBINASE"/>
    <property type="match status" value="1"/>
</dbReference>
<comment type="caution">
    <text evidence="8">The sequence shown here is derived from an EMBL/GenBank/DDBJ whole genome shotgun (WGS) entry which is preliminary data.</text>
</comment>
<sequence length="312" mass="35545">MPRLDHTAFVNACRDERGVGHHTLRAYAQDLRTFARFTETHRLSDPLSKDDILAYHRHLRDALNAKPATIERRLVTLKSYFAWREDRNSALPSPFADVRISVRIPRRLPRPIDRDILKAVLQVGDGPIAPPSKPGEHDATPASEIAVTPLIIKLLIVTGLRISELTNVKVRDVSHDGSQILVRGKGNNERIVFVPNRELQEELKHYLMARYAQCGSSEALFLNTEGRRLRSATFRKRLRALSRRLGIEPHLTPHRFRHSAATLLIEEGIDIRMVQALLGHANLKTTEIYVRVSNHALRRALERADILEVLRN</sequence>
<evidence type="ECO:0000259" key="6">
    <source>
        <dbReference type="PROSITE" id="PS51898"/>
    </source>
</evidence>
<protein>
    <submittedName>
        <fullName evidence="8">Tyrosine recombinase XerD</fullName>
    </submittedName>
</protein>
<dbReference type="RefSeq" id="WP_159811031.1">
    <property type="nucleotide sequence ID" value="NZ_BLJE01000009.1"/>
</dbReference>
<evidence type="ECO:0000256" key="4">
    <source>
        <dbReference type="ARBA" id="ARBA00023172"/>
    </source>
</evidence>
<organism evidence="8 9">
    <name type="scientific">Litoreibacter roseus</name>
    <dbReference type="NCBI Taxonomy" id="2601869"/>
    <lineage>
        <taxon>Bacteria</taxon>
        <taxon>Pseudomonadati</taxon>
        <taxon>Pseudomonadota</taxon>
        <taxon>Alphaproteobacteria</taxon>
        <taxon>Rhodobacterales</taxon>
        <taxon>Roseobacteraceae</taxon>
        <taxon>Litoreibacter</taxon>
    </lineage>
</organism>
<keyword evidence="3 5" id="KW-0238">DNA-binding</keyword>
<evidence type="ECO:0000313" key="8">
    <source>
        <dbReference type="EMBL" id="GFE67245.1"/>
    </source>
</evidence>
<accession>A0A6N6JMB6</accession>
<dbReference type="GO" id="GO:0003677">
    <property type="term" value="F:DNA binding"/>
    <property type="evidence" value="ECO:0007669"/>
    <property type="project" value="UniProtKB-UniRule"/>
</dbReference>
<dbReference type="InterPro" id="IPR013762">
    <property type="entry name" value="Integrase-like_cat_sf"/>
</dbReference>
<dbReference type="Gene3D" id="1.10.443.10">
    <property type="entry name" value="Intergrase catalytic core"/>
    <property type="match status" value="1"/>
</dbReference>
<dbReference type="SUPFAM" id="SSF56349">
    <property type="entry name" value="DNA breaking-rejoining enzymes"/>
    <property type="match status" value="1"/>
</dbReference>
<dbReference type="InterPro" id="IPR002104">
    <property type="entry name" value="Integrase_catalytic"/>
</dbReference>
<feature type="domain" description="Core-binding (CB)" evidence="7">
    <location>
        <begin position="4"/>
        <end position="85"/>
    </location>
</feature>
<dbReference type="InterPro" id="IPR050090">
    <property type="entry name" value="Tyrosine_recombinase_XerCD"/>
</dbReference>
<dbReference type="PANTHER" id="PTHR30349">
    <property type="entry name" value="PHAGE INTEGRASE-RELATED"/>
    <property type="match status" value="1"/>
</dbReference>
<dbReference type="PROSITE" id="PS51900">
    <property type="entry name" value="CB"/>
    <property type="match status" value="1"/>
</dbReference>
<evidence type="ECO:0000256" key="5">
    <source>
        <dbReference type="PROSITE-ProRule" id="PRU01248"/>
    </source>
</evidence>
<dbReference type="GO" id="GO:0015074">
    <property type="term" value="P:DNA integration"/>
    <property type="evidence" value="ECO:0007669"/>
    <property type="project" value="UniProtKB-KW"/>
</dbReference>
<reference evidence="8 9" key="1">
    <citation type="submission" date="2019-12" db="EMBL/GenBank/DDBJ databases">
        <title>Litoreibacter badius sp. nov., a novel bacteriochlorophyll a-containing bacterium in the genus Litoreibacter.</title>
        <authorList>
            <person name="Kanamuro M."/>
            <person name="Takabe Y."/>
            <person name="Mori K."/>
            <person name="Takaichi S."/>
            <person name="Hanada S."/>
        </authorList>
    </citation>
    <scope>NUCLEOTIDE SEQUENCE [LARGE SCALE GENOMIC DNA]</scope>
    <source>
        <strain evidence="8 9">K6</strain>
    </source>
</reference>
<keyword evidence="9" id="KW-1185">Reference proteome</keyword>
<dbReference type="InterPro" id="IPR044068">
    <property type="entry name" value="CB"/>
</dbReference>
<evidence type="ECO:0000313" key="9">
    <source>
        <dbReference type="Proteomes" id="UP000436822"/>
    </source>
</evidence>
<dbReference type="InterPro" id="IPR010998">
    <property type="entry name" value="Integrase_recombinase_N"/>
</dbReference>
<dbReference type="Pfam" id="PF02899">
    <property type="entry name" value="Phage_int_SAM_1"/>
    <property type="match status" value="1"/>
</dbReference>
<dbReference type="PANTHER" id="PTHR30349:SF41">
    <property type="entry name" value="INTEGRASE_RECOMBINASE PROTEIN MJ0367-RELATED"/>
    <property type="match status" value="1"/>
</dbReference>
<dbReference type="InterPro" id="IPR011010">
    <property type="entry name" value="DNA_brk_join_enz"/>
</dbReference>
<gene>
    <name evidence="8" type="primary">xerD_2</name>
    <name evidence="8" type="ORF">KIN_43190</name>
</gene>
<evidence type="ECO:0000259" key="7">
    <source>
        <dbReference type="PROSITE" id="PS51900"/>
    </source>
</evidence>